<dbReference type="SMART" id="SM00244">
    <property type="entry name" value="PHB"/>
    <property type="match status" value="1"/>
</dbReference>
<dbReference type="InterPro" id="IPR050710">
    <property type="entry name" value="Band7/mec-2_domain"/>
</dbReference>
<name>A0AAU9DG39_9FUSO</name>
<evidence type="ECO:0000313" key="9">
    <source>
        <dbReference type="Proteomes" id="UP001321582"/>
    </source>
</evidence>
<dbReference type="InterPro" id="IPR010201">
    <property type="entry name" value="HflK"/>
</dbReference>
<dbReference type="Pfam" id="PF01145">
    <property type="entry name" value="Band_7"/>
    <property type="match status" value="1"/>
</dbReference>
<comment type="similarity">
    <text evidence="2 6">Belongs to the band 7/mec-2 family. HflK subfamily.</text>
</comment>
<dbReference type="RefSeq" id="WP_307905324.1">
    <property type="nucleotide sequence ID" value="NZ_AP027059.1"/>
</dbReference>
<feature type="transmembrane region" description="Helical" evidence="6">
    <location>
        <begin position="20"/>
        <end position="40"/>
    </location>
</feature>
<dbReference type="Proteomes" id="UP001321582">
    <property type="component" value="Chromosome"/>
</dbReference>
<evidence type="ECO:0000313" key="8">
    <source>
        <dbReference type="EMBL" id="BDU50392.1"/>
    </source>
</evidence>
<comment type="function">
    <text evidence="6">HflC and HflK could encode or regulate a protease.</text>
</comment>
<dbReference type="InterPro" id="IPR036013">
    <property type="entry name" value="Band_7/SPFH_dom_sf"/>
</dbReference>
<feature type="domain" description="Band 7" evidence="7">
    <location>
        <begin position="35"/>
        <end position="214"/>
    </location>
</feature>
<dbReference type="SUPFAM" id="SSF117892">
    <property type="entry name" value="Band 7/SPFH domain"/>
    <property type="match status" value="1"/>
</dbReference>
<keyword evidence="4 6" id="KW-1133">Transmembrane helix</keyword>
<evidence type="ECO:0000256" key="6">
    <source>
        <dbReference type="RuleBase" id="RU364113"/>
    </source>
</evidence>
<reference evidence="8 9" key="1">
    <citation type="submission" date="2022-11" db="EMBL/GenBank/DDBJ databases">
        <title>Haliovirga abyssi gen. nov., sp. nov., a mesophilic fermentative bacterium isolated from the Iheya North hydrothermal field and the proposal of Haliovirgaceae fam. nov.</title>
        <authorList>
            <person name="Miyazaki U."/>
            <person name="Tame A."/>
            <person name="Miyazaki J."/>
            <person name="Takai K."/>
            <person name="Sawayama S."/>
            <person name="Kitajima M."/>
            <person name="Okamoto A."/>
            <person name="Nakagawa S."/>
        </authorList>
    </citation>
    <scope>NUCLEOTIDE SEQUENCE [LARGE SCALE GENOMIC DNA]</scope>
    <source>
        <strain evidence="8 9">IC12</strain>
    </source>
</reference>
<keyword evidence="3 6" id="KW-0812">Transmembrane</keyword>
<dbReference type="Gene3D" id="3.30.479.30">
    <property type="entry name" value="Band 7 domain"/>
    <property type="match status" value="1"/>
</dbReference>
<protein>
    <recommendedName>
        <fullName evidence="6">Protein HflK</fullName>
    </recommendedName>
</protein>
<dbReference type="AlphaFoldDB" id="A0AAU9DG39"/>
<dbReference type="GO" id="GO:0016020">
    <property type="term" value="C:membrane"/>
    <property type="evidence" value="ECO:0007669"/>
    <property type="project" value="UniProtKB-SubCell"/>
</dbReference>
<dbReference type="CDD" id="cd03404">
    <property type="entry name" value="SPFH_HflK"/>
    <property type="match status" value="1"/>
</dbReference>
<evidence type="ECO:0000256" key="3">
    <source>
        <dbReference type="ARBA" id="ARBA00022692"/>
    </source>
</evidence>
<evidence type="ECO:0000259" key="7">
    <source>
        <dbReference type="SMART" id="SM00244"/>
    </source>
</evidence>
<comment type="subunit">
    <text evidence="6">HflC and HflK may interact to form a multimeric complex.</text>
</comment>
<organism evidence="8 9">
    <name type="scientific">Haliovirga abyssi</name>
    <dbReference type="NCBI Taxonomy" id="2996794"/>
    <lineage>
        <taxon>Bacteria</taxon>
        <taxon>Fusobacteriati</taxon>
        <taxon>Fusobacteriota</taxon>
        <taxon>Fusobacteriia</taxon>
        <taxon>Fusobacteriales</taxon>
        <taxon>Haliovirgaceae</taxon>
        <taxon>Haliovirga</taxon>
    </lineage>
</organism>
<dbReference type="PANTHER" id="PTHR43327:SF2">
    <property type="entry name" value="MODULATOR OF FTSH PROTEASE HFLK"/>
    <property type="match status" value="1"/>
</dbReference>
<evidence type="ECO:0000256" key="1">
    <source>
        <dbReference type="ARBA" id="ARBA00004370"/>
    </source>
</evidence>
<keyword evidence="9" id="KW-1185">Reference proteome</keyword>
<proteinExistence type="inferred from homology"/>
<evidence type="ECO:0000256" key="2">
    <source>
        <dbReference type="ARBA" id="ARBA00006971"/>
    </source>
</evidence>
<accession>A0AAU9DG39</accession>
<evidence type="ECO:0000256" key="5">
    <source>
        <dbReference type="ARBA" id="ARBA00023136"/>
    </source>
</evidence>
<evidence type="ECO:0000256" key="4">
    <source>
        <dbReference type="ARBA" id="ARBA00022989"/>
    </source>
</evidence>
<gene>
    <name evidence="8" type="ORF">HLVA_09610</name>
</gene>
<dbReference type="NCBIfam" id="TIGR01933">
    <property type="entry name" value="hflK"/>
    <property type="match status" value="1"/>
</dbReference>
<dbReference type="InterPro" id="IPR001107">
    <property type="entry name" value="Band_7"/>
</dbReference>
<keyword evidence="5 6" id="KW-0472">Membrane</keyword>
<comment type="subcellular location">
    <subcellularLocation>
        <location evidence="1 6">Membrane</location>
    </subcellularLocation>
</comment>
<dbReference type="KEGG" id="haby:HLVA_09610"/>
<dbReference type="PANTHER" id="PTHR43327">
    <property type="entry name" value="STOMATIN-LIKE PROTEIN 2, MITOCHONDRIAL"/>
    <property type="match status" value="1"/>
</dbReference>
<dbReference type="EMBL" id="AP027059">
    <property type="protein sequence ID" value="BDU50392.1"/>
    <property type="molecule type" value="Genomic_DNA"/>
</dbReference>
<sequence length="321" mass="36145">MAENDLNQNVNNFLKFVKGLGIFGVLIVLGLYLATGIYVVQPDEQAVILRFGKYVETTGPGVHWHTPSPVAAVYKAKTTAVHRIEIGFRTINPGPPARYRDIPEEALMLTGDENILSVDAIVQYKIKDIKQYIFNLKQPYKMLKDAAEASLRQIVGKNLVEEVLTVGKEKIQRETKDRLQEILDKYETGVYVLNVQLQDVQPPKEVIGAFKDVASAKEDKIRYINEANGYRNDMIPKARGEAEKALNDAAAYKSKRINEAQGDVARFTKLYDKYKLGKTVTKTRMYLETMEGILPNVDKIIVDKNLEGKLLNIIGKEGDIK</sequence>